<gene>
    <name evidence="1" type="ORF">GCM10010121_097790</name>
</gene>
<reference evidence="1" key="1">
    <citation type="journal article" date="2014" name="Int. J. Syst. Evol. Microbiol.">
        <title>Complete genome sequence of Corynebacterium casei LMG S-19264T (=DSM 44701T), isolated from a smear-ripened cheese.</title>
        <authorList>
            <consortium name="US DOE Joint Genome Institute (JGI-PGF)"/>
            <person name="Walter F."/>
            <person name="Albersmeier A."/>
            <person name="Kalinowski J."/>
            <person name="Ruckert C."/>
        </authorList>
    </citation>
    <scope>NUCLEOTIDE SEQUENCE</scope>
    <source>
        <strain evidence="1">JCM 3086</strain>
    </source>
</reference>
<dbReference type="RefSeq" id="WP_189317716.1">
    <property type="nucleotide sequence ID" value="NZ_BMQA01000133.1"/>
</dbReference>
<comment type="caution">
    <text evidence="1">The sequence shown here is derived from an EMBL/GenBank/DDBJ whole genome shotgun (WGS) entry which is preliminary data.</text>
</comment>
<dbReference type="AlphaFoldDB" id="A0A917UPA3"/>
<evidence type="ECO:0000313" key="1">
    <source>
        <dbReference type="EMBL" id="GGJ71610.1"/>
    </source>
</evidence>
<dbReference type="Pfam" id="PF20062">
    <property type="entry name" value="DUF6461"/>
    <property type="match status" value="1"/>
</dbReference>
<dbReference type="InterPro" id="IPR045592">
    <property type="entry name" value="DUF6461"/>
</dbReference>
<evidence type="ECO:0000313" key="2">
    <source>
        <dbReference type="Proteomes" id="UP000657574"/>
    </source>
</evidence>
<accession>A0A917UPA3</accession>
<proteinExistence type="predicted"/>
<dbReference type="Proteomes" id="UP000657574">
    <property type="component" value="Unassembled WGS sequence"/>
</dbReference>
<reference evidence="1" key="2">
    <citation type="submission" date="2020-09" db="EMBL/GenBank/DDBJ databases">
        <authorList>
            <person name="Sun Q."/>
            <person name="Ohkuma M."/>
        </authorList>
    </citation>
    <scope>NUCLEOTIDE SEQUENCE</scope>
    <source>
        <strain evidence="1">JCM 3086</strain>
    </source>
</reference>
<organism evidence="1 2">
    <name type="scientific">Streptomyces brasiliensis</name>
    <dbReference type="NCBI Taxonomy" id="1954"/>
    <lineage>
        <taxon>Bacteria</taxon>
        <taxon>Bacillati</taxon>
        <taxon>Actinomycetota</taxon>
        <taxon>Actinomycetes</taxon>
        <taxon>Kitasatosporales</taxon>
        <taxon>Streptomycetaceae</taxon>
        <taxon>Streptomyces</taxon>
    </lineage>
</organism>
<protein>
    <submittedName>
        <fullName evidence="1">Uncharacterized protein</fullName>
    </submittedName>
</protein>
<name>A0A917UPA3_9ACTN</name>
<dbReference type="EMBL" id="BMQA01000133">
    <property type="protein sequence ID" value="GGJ71610.1"/>
    <property type="molecule type" value="Genomic_DNA"/>
</dbReference>
<keyword evidence="2" id="KW-1185">Reference proteome</keyword>
<sequence>MTPDVPRGSKRSDTARWEDLVARYAWADADEPDAYTFSVIAGKTENEVIQAFGGDPGASRLMTFTETADEQAAHLYEDYELLRVVTVDRRVIAIEWGYHGSIPEIARRASADGGEFFSVYRSVNARYQVMHALDGHVDGKFDPFELEDAALMDPEPEVPAWAEGVAFHIGTLCAESFALMERTTGVAIDPGWLDTALRTVLLASPTELFGQSEAAWLP</sequence>